<dbReference type="EMBL" id="JFFI01002483">
    <property type="protein sequence ID" value="KXH32093.1"/>
    <property type="molecule type" value="Genomic_DNA"/>
</dbReference>
<comment type="caution">
    <text evidence="1">The sequence shown here is derived from an EMBL/GenBank/DDBJ whole genome shotgun (WGS) entry which is preliminary data.</text>
</comment>
<keyword evidence="2" id="KW-1185">Reference proteome</keyword>
<evidence type="ECO:0000313" key="1">
    <source>
        <dbReference type="EMBL" id="KXH32093.1"/>
    </source>
</evidence>
<dbReference type="AlphaFoldDB" id="A0A135S850"/>
<sequence length="159" mass="17046">MVTYSSPPGGAIEKAEVNAPVSVNVARRIKEGRVGYGCSSSSHRAAMTMLNRETGRPSESPPASFCRRLDHTLAPPTRVSTVAPQYCSPANDDDPRHVLSFQLQASLYISTGFTPAESIDDSGRVVTGGPAFVTSSCVGSTTEHHMTWKRPAYVTRCCV</sequence>
<organism evidence="1 2">
    <name type="scientific">Colletotrichum salicis</name>
    <dbReference type="NCBI Taxonomy" id="1209931"/>
    <lineage>
        <taxon>Eukaryota</taxon>
        <taxon>Fungi</taxon>
        <taxon>Dikarya</taxon>
        <taxon>Ascomycota</taxon>
        <taxon>Pezizomycotina</taxon>
        <taxon>Sordariomycetes</taxon>
        <taxon>Hypocreomycetidae</taxon>
        <taxon>Glomerellales</taxon>
        <taxon>Glomerellaceae</taxon>
        <taxon>Colletotrichum</taxon>
        <taxon>Colletotrichum acutatum species complex</taxon>
    </lineage>
</organism>
<name>A0A135S850_9PEZI</name>
<proteinExistence type="predicted"/>
<accession>A0A135S850</accession>
<reference evidence="1 2" key="1">
    <citation type="submission" date="2014-02" db="EMBL/GenBank/DDBJ databases">
        <title>The genome sequence of Colletotrichum salicis CBS 607.94.</title>
        <authorList>
            <person name="Baroncelli R."/>
            <person name="Thon M.R."/>
        </authorList>
    </citation>
    <scope>NUCLEOTIDE SEQUENCE [LARGE SCALE GENOMIC DNA]</scope>
    <source>
        <strain evidence="1 2">CBS 607.94</strain>
    </source>
</reference>
<protein>
    <submittedName>
        <fullName evidence="1">Uncharacterized protein</fullName>
    </submittedName>
</protein>
<evidence type="ECO:0000313" key="2">
    <source>
        <dbReference type="Proteomes" id="UP000070121"/>
    </source>
</evidence>
<dbReference type="Proteomes" id="UP000070121">
    <property type="component" value="Unassembled WGS sequence"/>
</dbReference>
<gene>
    <name evidence="1" type="ORF">CSAL01_10582</name>
</gene>